<feature type="non-terminal residue" evidence="5">
    <location>
        <position position="137"/>
    </location>
</feature>
<evidence type="ECO:0000256" key="1">
    <source>
        <dbReference type="ARBA" id="ARBA00022679"/>
    </source>
</evidence>
<name>A0ABU2SEP0_9ACTN</name>
<sequence>MDEPSPHVDWSSGDVRLLREEVAWPESGRPRRAGVSSFGASGTNAHVLVEQAPERDPADDAPGPDMPAPLIVSAAGEAALDAMVGRVRGWVLERSEVSLGDVGLSLAVGRAGLGHRAVVLGGDEVRGRVVVGSDRPV</sequence>
<gene>
    <name evidence="5" type="ORF">RM779_33350</name>
</gene>
<keyword evidence="1" id="KW-0808">Transferase</keyword>
<comment type="caution">
    <text evidence="5">The sequence shown here is derived from an EMBL/GenBank/DDBJ whole genome shotgun (WGS) entry which is preliminary data.</text>
</comment>
<feature type="domain" description="Polyketide synthase C-terminal extension" evidence="4">
    <location>
        <begin position="4"/>
        <end position="119"/>
    </location>
</feature>
<evidence type="ECO:0000259" key="4">
    <source>
        <dbReference type="Pfam" id="PF16197"/>
    </source>
</evidence>
<dbReference type="Gene3D" id="3.40.47.10">
    <property type="match status" value="1"/>
</dbReference>
<evidence type="ECO:0000313" key="6">
    <source>
        <dbReference type="Proteomes" id="UP001183615"/>
    </source>
</evidence>
<evidence type="ECO:0000313" key="5">
    <source>
        <dbReference type="EMBL" id="MDT0447441.1"/>
    </source>
</evidence>
<dbReference type="InterPro" id="IPR016039">
    <property type="entry name" value="Thiolase-like"/>
</dbReference>
<dbReference type="Gene3D" id="3.30.70.3290">
    <property type="match status" value="1"/>
</dbReference>
<proteinExistence type="predicted"/>
<accession>A0ABU2SEP0</accession>
<dbReference type="PANTHER" id="PTHR43775">
    <property type="entry name" value="FATTY ACID SYNTHASE"/>
    <property type="match status" value="1"/>
</dbReference>
<dbReference type="InterPro" id="IPR050091">
    <property type="entry name" value="PKS_NRPS_Biosynth_Enz"/>
</dbReference>
<keyword evidence="2" id="KW-0511">Multifunctional enzyme</keyword>
<keyword evidence="6" id="KW-1185">Reference proteome</keyword>
<evidence type="ECO:0000256" key="3">
    <source>
        <dbReference type="SAM" id="MobiDB-lite"/>
    </source>
</evidence>
<dbReference type="RefSeq" id="WP_311621546.1">
    <property type="nucleotide sequence ID" value="NZ_JAVREV010000081.1"/>
</dbReference>
<dbReference type="Pfam" id="PF16197">
    <property type="entry name" value="KAsynt_C_assoc"/>
    <property type="match status" value="1"/>
</dbReference>
<dbReference type="PANTHER" id="PTHR43775:SF51">
    <property type="entry name" value="INACTIVE PHENOLPHTHIOCEROL SYNTHESIS POLYKETIDE SYNTHASE TYPE I PKS1-RELATED"/>
    <property type="match status" value="1"/>
</dbReference>
<protein>
    <submittedName>
        <fullName evidence="5">Ketoacyl-synthetase C-terminal extension domain-containing protein</fullName>
    </submittedName>
</protein>
<organism evidence="5 6">
    <name type="scientific">Streptomyces johnsoniae</name>
    <dbReference type="NCBI Taxonomy" id="3075532"/>
    <lineage>
        <taxon>Bacteria</taxon>
        <taxon>Bacillati</taxon>
        <taxon>Actinomycetota</taxon>
        <taxon>Actinomycetes</taxon>
        <taxon>Kitasatosporales</taxon>
        <taxon>Streptomycetaceae</taxon>
        <taxon>Streptomyces</taxon>
    </lineage>
</organism>
<dbReference type="Proteomes" id="UP001183615">
    <property type="component" value="Unassembled WGS sequence"/>
</dbReference>
<dbReference type="EMBL" id="JAVREV010000081">
    <property type="protein sequence ID" value="MDT0447441.1"/>
    <property type="molecule type" value="Genomic_DNA"/>
</dbReference>
<dbReference type="InterPro" id="IPR032821">
    <property type="entry name" value="PKS_assoc"/>
</dbReference>
<dbReference type="SUPFAM" id="SSF53901">
    <property type="entry name" value="Thiolase-like"/>
    <property type="match status" value="1"/>
</dbReference>
<feature type="region of interest" description="Disordered" evidence="3">
    <location>
        <begin position="26"/>
        <end position="69"/>
    </location>
</feature>
<evidence type="ECO:0000256" key="2">
    <source>
        <dbReference type="ARBA" id="ARBA00023268"/>
    </source>
</evidence>
<reference evidence="6" key="1">
    <citation type="submission" date="2023-07" db="EMBL/GenBank/DDBJ databases">
        <title>30 novel species of actinomycetes from the DSMZ collection.</title>
        <authorList>
            <person name="Nouioui I."/>
        </authorList>
    </citation>
    <scope>NUCLEOTIDE SEQUENCE [LARGE SCALE GENOMIC DNA]</scope>
    <source>
        <strain evidence="6">DSM 41886</strain>
    </source>
</reference>